<dbReference type="HAMAP" id="MF_00265">
    <property type="entry name" value="VapC_Nob1"/>
    <property type="match status" value="1"/>
</dbReference>
<evidence type="ECO:0000256" key="1">
    <source>
        <dbReference type="ARBA" id="ARBA00022649"/>
    </source>
</evidence>
<proteinExistence type="inferred from homology"/>
<keyword evidence="1" id="KW-1277">Toxin-antitoxin system</keyword>
<keyword evidence="4" id="KW-0378">Hydrolase</keyword>
<organism evidence="7">
    <name type="scientific">freshwater metagenome</name>
    <dbReference type="NCBI Taxonomy" id="449393"/>
    <lineage>
        <taxon>unclassified sequences</taxon>
        <taxon>metagenomes</taxon>
        <taxon>ecological metagenomes</taxon>
    </lineage>
</organism>
<dbReference type="GO" id="GO:0004540">
    <property type="term" value="F:RNA nuclease activity"/>
    <property type="evidence" value="ECO:0007669"/>
    <property type="project" value="InterPro"/>
</dbReference>
<keyword evidence="3" id="KW-0479">Metal-binding</keyword>
<dbReference type="EMBL" id="CAFBMO010000144">
    <property type="protein sequence ID" value="CAB4922804.1"/>
    <property type="molecule type" value="Genomic_DNA"/>
</dbReference>
<feature type="domain" description="PIN" evidence="5">
    <location>
        <begin position="3"/>
        <end position="121"/>
    </location>
</feature>
<dbReference type="GO" id="GO:0016787">
    <property type="term" value="F:hydrolase activity"/>
    <property type="evidence" value="ECO:0007669"/>
    <property type="project" value="UniProtKB-KW"/>
</dbReference>
<evidence type="ECO:0000259" key="5">
    <source>
        <dbReference type="Pfam" id="PF01850"/>
    </source>
</evidence>
<dbReference type="GO" id="GO:0046872">
    <property type="term" value="F:metal ion binding"/>
    <property type="evidence" value="ECO:0007669"/>
    <property type="project" value="UniProtKB-KW"/>
</dbReference>
<accession>A0A6J7HRP6</accession>
<dbReference type="EMBL" id="CAEZWR010000086">
    <property type="protein sequence ID" value="CAB4665897.1"/>
    <property type="molecule type" value="Genomic_DNA"/>
</dbReference>
<reference evidence="7" key="1">
    <citation type="submission" date="2020-05" db="EMBL/GenBank/DDBJ databases">
        <authorList>
            <person name="Chiriac C."/>
            <person name="Salcher M."/>
            <person name="Ghai R."/>
            <person name="Kavagutti S V."/>
        </authorList>
    </citation>
    <scope>NUCLEOTIDE SEQUENCE</scope>
</reference>
<keyword evidence="2" id="KW-0540">Nuclease</keyword>
<dbReference type="Pfam" id="PF01850">
    <property type="entry name" value="PIN"/>
    <property type="match status" value="1"/>
</dbReference>
<dbReference type="SUPFAM" id="SSF88723">
    <property type="entry name" value="PIN domain-like"/>
    <property type="match status" value="1"/>
</dbReference>
<evidence type="ECO:0000256" key="2">
    <source>
        <dbReference type="ARBA" id="ARBA00022722"/>
    </source>
</evidence>
<dbReference type="AlphaFoldDB" id="A0A6J7HRP6"/>
<gene>
    <name evidence="6" type="ORF">UFOPK2282_00822</name>
    <name evidence="7" type="ORF">UFOPK3576_01759</name>
</gene>
<name>A0A6J7HRP6_9ZZZZ</name>
<evidence type="ECO:0000313" key="6">
    <source>
        <dbReference type="EMBL" id="CAB4665897.1"/>
    </source>
</evidence>
<dbReference type="Gene3D" id="3.40.50.1010">
    <property type="entry name" value="5'-nuclease"/>
    <property type="match status" value="1"/>
</dbReference>
<sequence>MRVYCDANILLKRVLNEPDSADIESRLEQLLLENAELLSSQITQVEVERTMRRVAGMRQPLQVESALGQVTLVDLKEPVFQNAADVPYRYLTALDAIHVATAFTVSADLVLTLDKQMRAACEELGMAVGP</sequence>
<evidence type="ECO:0000256" key="3">
    <source>
        <dbReference type="ARBA" id="ARBA00022723"/>
    </source>
</evidence>
<dbReference type="CDD" id="cd09874">
    <property type="entry name" value="PIN_MT3492-like"/>
    <property type="match status" value="1"/>
</dbReference>
<evidence type="ECO:0000313" key="7">
    <source>
        <dbReference type="EMBL" id="CAB4922804.1"/>
    </source>
</evidence>
<dbReference type="InterPro" id="IPR002716">
    <property type="entry name" value="PIN_dom"/>
</dbReference>
<dbReference type="InterPro" id="IPR029060">
    <property type="entry name" value="PIN-like_dom_sf"/>
</dbReference>
<dbReference type="InterPro" id="IPR022907">
    <property type="entry name" value="VapC_family"/>
</dbReference>
<protein>
    <submittedName>
        <fullName evidence="7">Unannotated protein</fullName>
    </submittedName>
</protein>
<evidence type="ECO:0000256" key="4">
    <source>
        <dbReference type="ARBA" id="ARBA00022801"/>
    </source>
</evidence>